<proteinExistence type="predicted"/>
<protein>
    <submittedName>
        <fullName evidence="2">Transposase family protein</fullName>
    </submittedName>
</protein>
<dbReference type="GO" id="GO:0003676">
    <property type="term" value="F:nucleic acid binding"/>
    <property type="evidence" value="ECO:0007669"/>
    <property type="project" value="InterPro"/>
</dbReference>
<dbReference type="Gene3D" id="3.30.420.10">
    <property type="entry name" value="Ribonuclease H-like superfamily/Ribonuclease H"/>
    <property type="match status" value="1"/>
</dbReference>
<dbReference type="PROSITE" id="PS50994">
    <property type="entry name" value="INTEGRASE"/>
    <property type="match status" value="1"/>
</dbReference>
<feature type="domain" description="Integrase catalytic" evidence="1">
    <location>
        <begin position="1"/>
        <end position="53"/>
    </location>
</feature>
<dbReference type="Proteomes" id="UP000250557">
    <property type="component" value="Chromosome"/>
</dbReference>
<sequence>MRVTQILEQTIREQGKPKCMRVDNGSEFNSKGFKDWCEGKDFTVQFTQPGKLM</sequence>
<dbReference type="InterPro" id="IPR036397">
    <property type="entry name" value="RNaseH_sf"/>
</dbReference>
<dbReference type="EMBL" id="CP043451">
    <property type="protein sequence ID" value="QEM08247.1"/>
    <property type="molecule type" value="Genomic_DNA"/>
</dbReference>
<accession>A0AAE6JLP7</accession>
<dbReference type="Pfam" id="PF00665">
    <property type="entry name" value="rve"/>
    <property type="match status" value="1"/>
</dbReference>
<evidence type="ECO:0000313" key="3">
    <source>
        <dbReference type="Proteomes" id="UP000250557"/>
    </source>
</evidence>
<reference evidence="2 3" key="1">
    <citation type="submission" date="2019-08" db="EMBL/GenBank/DDBJ databases">
        <title>Comparative genome analysis confer to the adaptation heavy metal polluted environment.</title>
        <authorList>
            <person name="Li Y."/>
        </authorList>
    </citation>
    <scope>NUCLEOTIDE SEQUENCE [LARGE SCALE GENOMIC DNA]</scope>
    <source>
        <strain evidence="2 3">P2</strain>
    </source>
</reference>
<evidence type="ECO:0000259" key="1">
    <source>
        <dbReference type="PROSITE" id="PS50994"/>
    </source>
</evidence>
<evidence type="ECO:0000313" key="2">
    <source>
        <dbReference type="EMBL" id="QEM08247.1"/>
    </source>
</evidence>
<gene>
    <name evidence="2" type="ORF">DIU31_010840</name>
</gene>
<organism evidence="2 3">
    <name type="scientific">Mucilaginibacter rubeus</name>
    <dbReference type="NCBI Taxonomy" id="2027860"/>
    <lineage>
        <taxon>Bacteria</taxon>
        <taxon>Pseudomonadati</taxon>
        <taxon>Bacteroidota</taxon>
        <taxon>Sphingobacteriia</taxon>
        <taxon>Sphingobacteriales</taxon>
        <taxon>Sphingobacteriaceae</taxon>
        <taxon>Mucilaginibacter</taxon>
    </lineage>
</organism>
<dbReference type="InterPro" id="IPR012337">
    <property type="entry name" value="RNaseH-like_sf"/>
</dbReference>
<dbReference type="GO" id="GO:0015074">
    <property type="term" value="P:DNA integration"/>
    <property type="evidence" value="ECO:0007669"/>
    <property type="project" value="InterPro"/>
</dbReference>
<dbReference type="AlphaFoldDB" id="A0AAE6JLP7"/>
<dbReference type="InterPro" id="IPR001584">
    <property type="entry name" value="Integrase_cat-core"/>
</dbReference>
<name>A0AAE6JLP7_9SPHI</name>
<dbReference type="SUPFAM" id="SSF53098">
    <property type="entry name" value="Ribonuclease H-like"/>
    <property type="match status" value="1"/>
</dbReference>